<reference evidence="1 2" key="1">
    <citation type="submission" date="2020-10" db="EMBL/GenBank/DDBJ databases">
        <title>The Coptis chinensis genome and diversification of protoberbering-type alkaloids.</title>
        <authorList>
            <person name="Wang B."/>
            <person name="Shu S."/>
            <person name="Song C."/>
            <person name="Liu Y."/>
        </authorList>
    </citation>
    <scope>NUCLEOTIDE SEQUENCE [LARGE SCALE GENOMIC DNA]</scope>
    <source>
        <strain evidence="1">HL-2020</strain>
        <tissue evidence="1">Leaf</tissue>
    </source>
</reference>
<keyword evidence="2" id="KW-1185">Reference proteome</keyword>
<proteinExistence type="predicted"/>
<dbReference type="GO" id="GO:0061863">
    <property type="term" value="F:microtubule plus end polymerase"/>
    <property type="evidence" value="ECO:0007669"/>
    <property type="project" value="InterPro"/>
</dbReference>
<dbReference type="GO" id="GO:0007051">
    <property type="term" value="P:spindle organization"/>
    <property type="evidence" value="ECO:0007669"/>
    <property type="project" value="InterPro"/>
</dbReference>
<dbReference type="PANTHER" id="PTHR12609">
    <property type="entry name" value="MICROTUBULE ASSOCIATED PROTEIN XMAP215"/>
    <property type="match status" value="1"/>
</dbReference>
<dbReference type="InterPro" id="IPR045110">
    <property type="entry name" value="XMAP215"/>
</dbReference>
<evidence type="ECO:0000313" key="1">
    <source>
        <dbReference type="EMBL" id="KAF9612482.1"/>
    </source>
</evidence>
<name>A0A835I969_9MAGN</name>
<dbReference type="EMBL" id="JADFTS010000003">
    <property type="protein sequence ID" value="KAF9612482.1"/>
    <property type="molecule type" value="Genomic_DNA"/>
</dbReference>
<accession>A0A835I969</accession>
<protein>
    <submittedName>
        <fullName evidence="1">Uncharacterized protein</fullName>
    </submittedName>
</protein>
<dbReference type="Proteomes" id="UP000631114">
    <property type="component" value="Unassembled WGS sequence"/>
</dbReference>
<dbReference type="OrthoDB" id="205662at2759"/>
<organism evidence="1 2">
    <name type="scientific">Coptis chinensis</name>
    <dbReference type="NCBI Taxonomy" id="261450"/>
    <lineage>
        <taxon>Eukaryota</taxon>
        <taxon>Viridiplantae</taxon>
        <taxon>Streptophyta</taxon>
        <taxon>Embryophyta</taxon>
        <taxon>Tracheophyta</taxon>
        <taxon>Spermatophyta</taxon>
        <taxon>Magnoliopsida</taxon>
        <taxon>Ranunculales</taxon>
        <taxon>Ranunculaceae</taxon>
        <taxon>Coptidoideae</taxon>
        <taxon>Coptis</taxon>
    </lineage>
</organism>
<sequence>MYVFQVSTFRGWGWIRTKKKRILTLRPVTRTVLYVALHTNDNGTCPIEEHCVEVDLIEFSKKDTGLQSKECYHRMNHDYQAYWVVGLPIYFLQILKDFFDVKPALLGALDLEYEKNPFEIRLESIIDSVNKILEEANKAFNGTVELFGDLRGRLYDTNKNLVMATLVVVGGVASAMGPMVEKSSKHLKEEMKLSYLAQELISTDRLAPQSWY</sequence>
<dbReference type="GO" id="GO:0030951">
    <property type="term" value="P:establishment or maintenance of microtubule cytoskeleton polarity"/>
    <property type="evidence" value="ECO:0007669"/>
    <property type="project" value="InterPro"/>
</dbReference>
<gene>
    <name evidence="1" type="ORF">IFM89_000230</name>
</gene>
<evidence type="ECO:0000313" key="2">
    <source>
        <dbReference type="Proteomes" id="UP000631114"/>
    </source>
</evidence>
<dbReference type="GO" id="GO:0046785">
    <property type="term" value="P:microtubule polymerization"/>
    <property type="evidence" value="ECO:0007669"/>
    <property type="project" value="InterPro"/>
</dbReference>
<comment type="caution">
    <text evidence="1">The sequence shown here is derived from an EMBL/GenBank/DDBJ whole genome shotgun (WGS) entry which is preliminary data.</text>
</comment>
<dbReference type="GO" id="GO:0051010">
    <property type="term" value="F:microtubule plus-end binding"/>
    <property type="evidence" value="ECO:0007669"/>
    <property type="project" value="InterPro"/>
</dbReference>
<dbReference type="AlphaFoldDB" id="A0A835I969"/>